<evidence type="ECO:0000259" key="4">
    <source>
        <dbReference type="Pfam" id="PF00291"/>
    </source>
</evidence>
<evidence type="ECO:0000256" key="1">
    <source>
        <dbReference type="ARBA" id="ARBA00001933"/>
    </source>
</evidence>
<protein>
    <recommendedName>
        <fullName evidence="4">Tryptophan synthase beta chain-like PALP domain-containing protein</fullName>
    </recommendedName>
</protein>
<evidence type="ECO:0000256" key="3">
    <source>
        <dbReference type="ARBA" id="ARBA00022898"/>
    </source>
</evidence>
<dbReference type="InterPro" id="IPR050214">
    <property type="entry name" value="Cys_Synth/Cystath_Beta-Synth"/>
</dbReference>
<comment type="similarity">
    <text evidence="2">Belongs to the cysteine synthase/cystathionine beta-synthase family.</text>
</comment>
<sequence length="363" mass="40072">VPGLLRGRKGRGLSIRWVSKNAETRTSCELASLTASQPDFYNSDWNGRILMSPVLQQKKIPLMPDLIGQTPLIRLRLFERDMPGIEVYAKAEWRNPGGSVKDRAAQRIVWEAEERGELTAGKVLLDATSGNTGIAFAMLGAARGYRVKLCVPANVTPERKRVLQAYGAELVLTDPLEGSDGAIREARQLYASAPDEYYYADQYNNAANWQAHYHTTAREIIEQTSGRMTHFIAGLGTSGTFVGTGRRLREYASDQGREITLVSVQPSSPLHGLEGLKHMESAIVPGIYDATLADRDLRIETESAYRMVRRLAREEGILVGVSSGAALVACLEVAEQGGEGVFVTIFCDSGERYLTERFWEDTN</sequence>
<accession>A0A381RL41</accession>
<comment type="cofactor">
    <cofactor evidence="1">
        <name>pyridoxal 5'-phosphate</name>
        <dbReference type="ChEBI" id="CHEBI:597326"/>
    </cofactor>
</comment>
<dbReference type="Gene3D" id="3.40.50.1100">
    <property type="match status" value="2"/>
</dbReference>
<dbReference type="PANTHER" id="PTHR10314">
    <property type="entry name" value="CYSTATHIONINE BETA-SYNTHASE"/>
    <property type="match status" value="1"/>
</dbReference>
<keyword evidence="3" id="KW-0663">Pyridoxal phosphate</keyword>
<dbReference type="EMBL" id="UINC01001911">
    <property type="protein sequence ID" value="SUZ90637.1"/>
    <property type="molecule type" value="Genomic_DNA"/>
</dbReference>
<dbReference type="FunFam" id="3.40.50.1100:FF:000003">
    <property type="entry name" value="Cystathionine beta-synthase"/>
    <property type="match status" value="1"/>
</dbReference>
<dbReference type="GO" id="GO:0006535">
    <property type="term" value="P:cysteine biosynthetic process from serine"/>
    <property type="evidence" value="ECO:0007669"/>
    <property type="project" value="InterPro"/>
</dbReference>
<dbReference type="InterPro" id="IPR001926">
    <property type="entry name" value="TrpB-like_PALP"/>
</dbReference>
<dbReference type="CDD" id="cd01561">
    <property type="entry name" value="CBS_like"/>
    <property type="match status" value="1"/>
</dbReference>
<dbReference type="Pfam" id="PF00291">
    <property type="entry name" value="PALP"/>
    <property type="match status" value="1"/>
</dbReference>
<gene>
    <name evidence="5" type="ORF">METZ01_LOCUS43491</name>
</gene>
<dbReference type="InterPro" id="IPR001216">
    <property type="entry name" value="P-phosphate_BS"/>
</dbReference>
<dbReference type="InterPro" id="IPR036052">
    <property type="entry name" value="TrpB-like_PALP_sf"/>
</dbReference>
<dbReference type="PROSITE" id="PS00901">
    <property type="entry name" value="CYS_SYNTHASE"/>
    <property type="match status" value="1"/>
</dbReference>
<reference evidence="5" key="1">
    <citation type="submission" date="2018-05" db="EMBL/GenBank/DDBJ databases">
        <authorList>
            <person name="Lanie J.A."/>
            <person name="Ng W.-L."/>
            <person name="Kazmierczak K.M."/>
            <person name="Andrzejewski T.M."/>
            <person name="Davidsen T.M."/>
            <person name="Wayne K.J."/>
            <person name="Tettelin H."/>
            <person name="Glass J.I."/>
            <person name="Rusch D."/>
            <person name="Podicherti R."/>
            <person name="Tsui H.-C.T."/>
            <person name="Winkler M.E."/>
        </authorList>
    </citation>
    <scope>NUCLEOTIDE SEQUENCE</scope>
</reference>
<proteinExistence type="inferred from homology"/>
<organism evidence="5">
    <name type="scientific">marine metagenome</name>
    <dbReference type="NCBI Taxonomy" id="408172"/>
    <lineage>
        <taxon>unclassified sequences</taxon>
        <taxon>metagenomes</taxon>
        <taxon>ecological metagenomes</taxon>
    </lineage>
</organism>
<feature type="domain" description="Tryptophan synthase beta chain-like PALP" evidence="4">
    <location>
        <begin position="65"/>
        <end position="348"/>
    </location>
</feature>
<name>A0A381RL41_9ZZZZ</name>
<evidence type="ECO:0000313" key="5">
    <source>
        <dbReference type="EMBL" id="SUZ90637.1"/>
    </source>
</evidence>
<evidence type="ECO:0000256" key="2">
    <source>
        <dbReference type="ARBA" id="ARBA00007103"/>
    </source>
</evidence>
<feature type="non-terminal residue" evidence="5">
    <location>
        <position position="1"/>
    </location>
</feature>
<dbReference type="SUPFAM" id="SSF53686">
    <property type="entry name" value="Tryptophan synthase beta subunit-like PLP-dependent enzymes"/>
    <property type="match status" value="1"/>
</dbReference>
<dbReference type="AlphaFoldDB" id="A0A381RL41"/>